<dbReference type="PROSITE" id="PS00943">
    <property type="entry name" value="UBIA"/>
    <property type="match status" value="1"/>
</dbReference>
<dbReference type="Gene3D" id="1.20.120.1780">
    <property type="entry name" value="UbiA prenyltransferase"/>
    <property type="match status" value="1"/>
</dbReference>
<keyword evidence="15" id="KW-1185">Reference proteome</keyword>
<dbReference type="HAMAP" id="MF_01635">
    <property type="entry name" value="UbiA"/>
    <property type="match status" value="1"/>
</dbReference>
<feature type="transmembrane region" description="Helical" evidence="12">
    <location>
        <begin position="23"/>
        <end position="40"/>
    </location>
</feature>
<evidence type="ECO:0000256" key="5">
    <source>
        <dbReference type="ARBA" id="ARBA00022519"/>
    </source>
</evidence>
<dbReference type="GO" id="GO:0005886">
    <property type="term" value="C:plasma membrane"/>
    <property type="evidence" value="ECO:0007669"/>
    <property type="project" value="UniProtKB-SubCell"/>
</dbReference>
<dbReference type="Pfam" id="PF01040">
    <property type="entry name" value="UbiA"/>
    <property type="match status" value="1"/>
</dbReference>
<comment type="pathway">
    <text evidence="12">Cofactor biosynthesis; ubiquinone biosynthesis.</text>
</comment>
<evidence type="ECO:0000256" key="13">
    <source>
        <dbReference type="NCBIfam" id="TIGR01474"/>
    </source>
</evidence>
<evidence type="ECO:0000256" key="1">
    <source>
        <dbReference type="ARBA" id="ARBA00001946"/>
    </source>
</evidence>
<gene>
    <name evidence="12" type="primary">ubiA</name>
    <name evidence="14" type="ORF">BTA35_0210240</name>
</gene>
<dbReference type="InterPro" id="IPR044878">
    <property type="entry name" value="UbiA_sf"/>
</dbReference>
<dbReference type="GO" id="GO:0006744">
    <property type="term" value="P:ubiquinone biosynthetic process"/>
    <property type="evidence" value="ECO:0007669"/>
    <property type="project" value="UniProtKB-UniRule"/>
</dbReference>
<evidence type="ECO:0000256" key="7">
    <source>
        <dbReference type="ARBA" id="ARBA00022688"/>
    </source>
</evidence>
<dbReference type="PANTHER" id="PTHR11048">
    <property type="entry name" value="PRENYLTRANSFERASES"/>
    <property type="match status" value="1"/>
</dbReference>
<evidence type="ECO:0000256" key="6">
    <source>
        <dbReference type="ARBA" id="ARBA00022679"/>
    </source>
</evidence>
<dbReference type="RefSeq" id="WP_078319700.1">
    <property type="nucleotide sequence ID" value="NZ_FXTS01000003.1"/>
</dbReference>
<dbReference type="FunFam" id="1.10.357.140:FF:000002">
    <property type="entry name" value="4-hydroxybenzoate octaprenyltransferase"/>
    <property type="match status" value="1"/>
</dbReference>
<sequence>MTTSVFTQQLPHYIKLMRIDRPIGTYLLLWPTLWALWIAAEGVPDGDILIIFILGVISMRAAGCVINDFADRKIDGHVERTKERPLATGDVTAKEAIGLFVFLGLVSFALVLMTNPLTILLSLGGILLAFMYPFMKRYTHLPQVVLGAAFSWAIPMAYAAQTNSVPVEAWLLFAAKLLWTVAYDTQYAMVDRNDDVKIGVKSTAILFGELDRHIIALLQALAVIALLIVAAYKGLGVFFYLGLAGGVTLFVYQAKLIVHRKREDCFKAFLNNHWVGVLILLGIVVDYAVK</sequence>
<comment type="function">
    <text evidence="12">Catalyzes the prenylation of para-hydroxybenzoate (PHB) with an all-trans polyprenyl group. Mediates the second step in the final reaction sequence of ubiquinone-8 (UQ-8) biosynthesis, which is the condensation of the polyisoprenoid side chain with PHB, generating the first membrane-bound Q intermediate 3-octaprenyl-4-hydroxybenzoate.</text>
</comment>
<evidence type="ECO:0000256" key="2">
    <source>
        <dbReference type="ARBA" id="ARBA00004141"/>
    </source>
</evidence>
<dbReference type="GO" id="GO:0008412">
    <property type="term" value="F:4-hydroxybenzoate polyprenyltransferase activity"/>
    <property type="evidence" value="ECO:0007669"/>
    <property type="project" value="UniProtKB-UniRule"/>
</dbReference>
<keyword evidence="10 12" id="KW-1133">Transmembrane helix</keyword>
<comment type="caution">
    <text evidence="14">The sequence shown here is derived from an EMBL/GenBank/DDBJ whole genome shotgun (WGS) entry which is preliminary data.</text>
</comment>
<dbReference type="Gene3D" id="1.10.357.140">
    <property type="entry name" value="UbiA prenyltransferase"/>
    <property type="match status" value="1"/>
</dbReference>
<evidence type="ECO:0000313" key="14">
    <source>
        <dbReference type="EMBL" id="OOV87337.1"/>
    </source>
</evidence>
<keyword evidence="9 12" id="KW-0460">Magnesium</keyword>
<dbReference type="STRING" id="966.BTA35_0210240"/>
<dbReference type="InterPro" id="IPR030470">
    <property type="entry name" value="UbiA_prenylTrfase_CS"/>
</dbReference>
<comment type="similarity">
    <text evidence="3 12">Belongs to the UbiA prenyltransferase family.</text>
</comment>
<protein>
    <recommendedName>
        <fullName evidence="12 13">4-hydroxybenzoate octaprenyltransferase</fullName>
        <ecNumber evidence="12 13">2.5.1.39</ecNumber>
    </recommendedName>
    <alternativeName>
        <fullName evidence="12">4-HB polyprenyltransferase</fullName>
    </alternativeName>
</protein>
<dbReference type="InterPro" id="IPR006370">
    <property type="entry name" value="HB_polyprenyltransferase-like"/>
</dbReference>
<feature type="transmembrane region" description="Helical" evidence="12">
    <location>
        <begin position="238"/>
        <end position="258"/>
    </location>
</feature>
<feature type="transmembrane region" description="Helical" evidence="12">
    <location>
        <begin position="117"/>
        <end position="134"/>
    </location>
</feature>
<keyword evidence="6 12" id="KW-0808">Transferase</keyword>
<dbReference type="NCBIfam" id="TIGR01474">
    <property type="entry name" value="ubiA_proteo"/>
    <property type="match status" value="1"/>
</dbReference>
<keyword evidence="4 12" id="KW-1003">Cell membrane</keyword>
<dbReference type="PANTHER" id="PTHR11048:SF28">
    <property type="entry name" value="4-HYDROXYBENZOATE POLYPRENYLTRANSFERASE, MITOCHONDRIAL"/>
    <property type="match status" value="1"/>
</dbReference>
<keyword evidence="11 12" id="KW-0472">Membrane</keyword>
<dbReference type="InterPro" id="IPR000537">
    <property type="entry name" value="UbiA_prenyltransferase"/>
</dbReference>
<comment type="catalytic activity">
    <reaction evidence="12">
        <text>all-trans-octaprenyl diphosphate + 4-hydroxybenzoate = 4-hydroxy-3-(all-trans-octaprenyl)benzoate + diphosphate</text>
        <dbReference type="Rhea" id="RHEA:27782"/>
        <dbReference type="ChEBI" id="CHEBI:1617"/>
        <dbReference type="ChEBI" id="CHEBI:17879"/>
        <dbReference type="ChEBI" id="CHEBI:33019"/>
        <dbReference type="ChEBI" id="CHEBI:57711"/>
        <dbReference type="EC" id="2.5.1.39"/>
    </reaction>
</comment>
<keyword evidence="7 12" id="KW-0831">Ubiquinone biosynthesis</keyword>
<dbReference type="UniPathway" id="UPA00232"/>
<dbReference type="CDD" id="cd13959">
    <property type="entry name" value="PT_UbiA_COQ2"/>
    <property type="match status" value="1"/>
</dbReference>
<evidence type="ECO:0000256" key="10">
    <source>
        <dbReference type="ARBA" id="ARBA00022989"/>
    </source>
</evidence>
<comment type="cofactor">
    <cofactor evidence="1 12">
        <name>Mg(2+)</name>
        <dbReference type="ChEBI" id="CHEBI:18420"/>
    </cofactor>
</comment>
<evidence type="ECO:0000256" key="12">
    <source>
        <dbReference type="HAMAP-Rule" id="MF_01635"/>
    </source>
</evidence>
<feature type="transmembrane region" description="Helical" evidence="12">
    <location>
        <begin position="46"/>
        <end position="70"/>
    </location>
</feature>
<feature type="transmembrane region" description="Helical" evidence="12">
    <location>
        <begin position="91"/>
        <end position="111"/>
    </location>
</feature>
<dbReference type="EMBL" id="MTSD02000003">
    <property type="protein sequence ID" value="OOV87337.1"/>
    <property type="molecule type" value="Genomic_DNA"/>
</dbReference>
<name>A0A1T1HC95_OCELI</name>
<evidence type="ECO:0000256" key="9">
    <source>
        <dbReference type="ARBA" id="ARBA00022842"/>
    </source>
</evidence>
<feature type="transmembrane region" description="Helical" evidence="12">
    <location>
        <begin position="214"/>
        <end position="232"/>
    </location>
</feature>
<dbReference type="InterPro" id="IPR039653">
    <property type="entry name" value="Prenyltransferase"/>
</dbReference>
<accession>A0A1T1HC95</accession>
<evidence type="ECO:0000256" key="3">
    <source>
        <dbReference type="ARBA" id="ARBA00005985"/>
    </source>
</evidence>
<dbReference type="FunFam" id="1.20.120.1780:FF:000001">
    <property type="entry name" value="4-hydroxybenzoate octaprenyltransferase"/>
    <property type="match status" value="1"/>
</dbReference>
<evidence type="ECO:0000256" key="11">
    <source>
        <dbReference type="ARBA" id="ARBA00023136"/>
    </source>
</evidence>
<comment type="subcellular location">
    <subcellularLocation>
        <location evidence="12">Cell inner membrane</location>
        <topology evidence="12">Multi-pass membrane protein</topology>
    </subcellularLocation>
    <subcellularLocation>
        <location evidence="2">Membrane</location>
        <topology evidence="2">Multi-pass membrane protein</topology>
    </subcellularLocation>
</comment>
<evidence type="ECO:0000256" key="4">
    <source>
        <dbReference type="ARBA" id="ARBA00022475"/>
    </source>
</evidence>
<proteinExistence type="inferred from homology"/>
<dbReference type="Proteomes" id="UP000190064">
    <property type="component" value="Unassembled WGS sequence"/>
</dbReference>
<evidence type="ECO:0000313" key="15">
    <source>
        <dbReference type="Proteomes" id="UP000190064"/>
    </source>
</evidence>
<reference evidence="14" key="1">
    <citation type="submission" date="2017-02" db="EMBL/GenBank/DDBJ databases">
        <title>Draft Genome Sequence of the Salt Water Bacterium Oceanospirillum linum ATCC 11336.</title>
        <authorList>
            <person name="Trachtenberg A.M."/>
            <person name="Carney J.G."/>
            <person name="Linnane J.D."/>
            <person name="Rheaume B.A."/>
            <person name="Pitts N.L."/>
            <person name="Mykles D.L."/>
            <person name="Maclea K.S."/>
        </authorList>
    </citation>
    <scope>NUCLEOTIDE SEQUENCE [LARGE SCALE GENOMIC DNA]</scope>
    <source>
        <strain evidence="14">ATCC 11336</strain>
    </source>
</reference>
<dbReference type="AlphaFoldDB" id="A0A1T1HC95"/>
<keyword evidence="5 12" id="KW-0997">Cell inner membrane</keyword>
<evidence type="ECO:0000256" key="8">
    <source>
        <dbReference type="ARBA" id="ARBA00022692"/>
    </source>
</evidence>
<dbReference type="EC" id="2.5.1.39" evidence="12 13"/>
<organism evidence="14 15">
    <name type="scientific">Oceanospirillum linum</name>
    <dbReference type="NCBI Taxonomy" id="966"/>
    <lineage>
        <taxon>Bacteria</taxon>
        <taxon>Pseudomonadati</taxon>
        <taxon>Pseudomonadota</taxon>
        <taxon>Gammaproteobacteria</taxon>
        <taxon>Oceanospirillales</taxon>
        <taxon>Oceanospirillaceae</taxon>
        <taxon>Oceanospirillum</taxon>
    </lineage>
</organism>
<keyword evidence="8 12" id="KW-0812">Transmembrane</keyword>
<feature type="transmembrane region" description="Helical" evidence="12">
    <location>
        <begin position="270"/>
        <end position="289"/>
    </location>
</feature>